<comment type="subcellular location">
    <subcellularLocation>
        <location evidence="1">Secreted</location>
    </subcellularLocation>
</comment>
<evidence type="ECO:0000256" key="1">
    <source>
        <dbReference type="ARBA" id="ARBA00004613"/>
    </source>
</evidence>
<keyword evidence="3" id="KW-0964">Secreted</keyword>
<keyword evidence="5" id="KW-0732">Signal</keyword>
<dbReference type="GO" id="GO:0040008">
    <property type="term" value="P:regulation of growth"/>
    <property type="evidence" value="ECO:0007669"/>
    <property type="project" value="UniProtKB-ARBA"/>
</dbReference>
<dbReference type="Pfam" id="PF05498">
    <property type="entry name" value="RALF"/>
    <property type="match status" value="1"/>
</dbReference>
<dbReference type="GO" id="GO:0005576">
    <property type="term" value="C:extracellular region"/>
    <property type="evidence" value="ECO:0007669"/>
    <property type="project" value="UniProtKB-SubCell"/>
</dbReference>
<organism evidence="7 8">
    <name type="scientific">Juglans regia</name>
    <name type="common">English walnut</name>
    <dbReference type="NCBI Taxonomy" id="51240"/>
    <lineage>
        <taxon>Eukaryota</taxon>
        <taxon>Viridiplantae</taxon>
        <taxon>Streptophyta</taxon>
        <taxon>Embryophyta</taxon>
        <taxon>Tracheophyta</taxon>
        <taxon>Spermatophyta</taxon>
        <taxon>Magnoliopsida</taxon>
        <taxon>eudicotyledons</taxon>
        <taxon>Gunneridae</taxon>
        <taxon>Pentapetalae</taxon>
        <taxon>rosids</taxon>
        <taxon>fabids</taxon>
        <taxon>Fagales</taxon>
        <taxon>Juglandaceae</taxon>
        <taxon>Juglans</taxon>
    </lineage>
</organism>
<dbReference type="AlphaFoldDB" id="A0A833UKU3"/>
<comment type="caution">
    <text evidence="7">The sequence shown here is derived from an EMBL/GenBank/DDBJ whole genome shotgun (WGS) entry which is preliminary data.</text>
</comment>
<accession>A0A833UKU3</accession>
<evidence type="ECO:0000313" key="7">
    <source>
        <dbReference type="EMBL" id="KAF5454080.1"/>
    </source>
</evidence>
<evidence type="ECO:0000256" key="3">
    <source>
        <dbReference type="ARBA" id="ARBA00022525"/>
    </source>
</evidence>
<evidence type="ECO:0000256" key="6">
    <source>
        <dbReference type="ARBA" id="ARBA00023157"/>
    </source>
</evidence>
<sequence length="161" mass="17643">MNSEKRHSSTVSFVSKTMLRIFHTSAVLGICALVLVLSSSHTGTVHAGRPQRQLGWMPVGSTCKGTISECLTGGEVELDSEISRRILTGTIGYRALRQDKVPCSKRSNGTYSSYQICHGYKGNPYRRGCSPITRNWKRETLVVKGSSSVVIIVDGKEILLL</sequence>
<dbReference type="Gramene" id="Jr11_03170_p1">
    <property type="protein sequence ID" value="cds.Jr11_03170_p1"/>
    <property type="gene ID" value="Jr11_03170"/>
</dbReference>
<dbReference type="GO" id="GO:0005179">
    <property type="term" value="F:hormone activity"/>
    <property type="evidence" value="ECO:0007669"/>
    <property type="project" value="UniProtKB-KW"/>
</dbReference>
<dbReference type="InterPro" id="IPR008801">
    <property type="entry name" value="RALF"/>
</dbReference>
<reference evidence="7" key="2">
    <citation type="submission" date="2020-03" db="EMBL/GenBank/DDBJ databases">
        <title>Walnut 2.0.</title>
        <authorList>
            <person name="Marrano A."/>
            <person name="Britton M."/>
            <person name="Zimin A.V."/>
            <person name="Zaini P.A."/>
            <person name="Workman R."/>
            <person name="Puiu D."/>
            <person name="Bianco L."/>
            <person name="Allen B.J."/>
            <person name="Troggio M."/>
            <person name="Leslie C.A."/>
            <person name="Timp W."/>
            <person name="Dendekar A."/>
            <person name="Salzberg S.L."/>
            <person name="Neale D.B."/>
        </authorList>
    </citation>
    <scope>NUCLEOTIDE SEQUENCE</scope>
    <source>
        <tissue evidence="7">Leaves</tissue>
    </source>
</reference>
<evidence type="ECO:0000256" key="5">
    <source>
        <dbReference type="ARBA" id="ARBA00022729"/>
    </source>
</evidence>
<evidence type="ECO:0000256" key="2">
    <source>
        <dbReference type="ARBA" id="ARBA00009178"/>
    </source>
</evidence>
<proteinExistence type="inferred from homology"/>
<protein>
    <submittedName>
        <fullName evidence="7">Uncharacterized protein</fullName>
    </submittedName>
</protein>
<dbReference type="EMBL" id="LIHL02000011">
    <property type="protein sequence ID" value="KAF5454080.1"/>
    <property type="molecule type" value="Genomic_DNA"/>
</dbReference>
<gene>
    <name evidence="7" type="ORF">F2P56_023772</name>
</gene>
<evidence type="ECO:0000313" key="8">
    <source>
        <dbReference type="Proteomes" id="UP000619265"/>
    </source>
</evidence>
<evidence type="ECO:0000256" key="4">
    <source>
        <dbReference type="ARBA" id="ARBA00022702"/>
    </source>
</evidence>
<comment type="similarity">
    <text evidence="2">Belongs to the plant rapid alkalinization factor (RALF) family.</text>
</comment>
<dbReference type="PANTHER" id="PTHR33136">
    <property type="entry name" value="RAPID ALKALINIZATION FACTOR-LIKE"/>
    <property type="match status" value="1"/>
</dbReference>
<keyword evidence="6" id="KW-1015">Disulfide bond</keyword>
<name>A0A833UKU3_JUGRE</name>
<dbReference type="Proteomes" id="UP000619265">
    <property type="component" value="Unassembled WGS sequence"/>
</dbReference>
<keyword evidence="4" id="KW-0372">Hormone</keyword>
<dbReference type="PANTHER" id="PTHR33136:SF13">
    <property type="entry name" value="OS10G0328900 PROTEIN"/>
    <property type="match status" value="1"/>
</dbReference>
<reference evidence="7" key="1">
    <citation type="submission" date="2015-10" db="EMBL/GenBank/DDBJ databases">
        <authorList>
            <person name="Martinez-Garcia P.J."/>
            <person name="Crepeau M.W."/>
            <person name="Puiu D."/>
            <person name="Gonzalez-Ibeas D."/>
            <person name="Whalen J."/>
            <person name="Stevens K."/>
            <person name="Paul R."/>
            <person name="Butterfield T."/>
            <person name="Britton M."/>
            <person name="Reagan R."/>
            <person name="Chakraborty S."/>
            <person name="Walawage S.L."/>
            <person name="Vasquez-Gross H.A."/>
            <person name="Cardeno C."/>
            <person name="Famula R."/>
            <person name="Pratt K."/>
            <person name="Kuruganti S."/>
            <person name="Aradhya M.K."/>
            <person name="Leslie C.A."/>
            <person name="Dandekar A.M."/>
            <person name="Salzberg S.L."/>
            <person name="Wegrzyn J.L."/>
            <person name="Langley C.H."/>
            <person name="Neale D.B."/>
        </authorList>
    </citation>
    <scope>NUCLEOTIDE SEQUENCE</scope>
    <source>
        <tissue evidence="7">Leaves</tissue>
    </source>
</reference>